<feature type="transmembrane region" description="Helical" evidence="1">
    <location>
        <begin position="78"/>
        <end position="96"/>
    </location>
</feature>
<evidence type="ECO:0000313" key="2">
    <source>
        <dbReference type="EMBL" id="RRG20068.1"/>
    </source>
</evidence>
<keyword evidence="1" id="KW-0472">Membrane</keyword>
<dbReference type="AlphaFoldDB" id="A0A425XYV9"/>
<evidence type="ECO:0000256" key="1">
    <source>
        <dbReference type="SAM" id="Phobius"/>
    </source>
</evidence>
<protein>
    <submittedName>
        <fullName evidence="2">Uncharacterized protein</fullName>
    </submittedName>
</protein>
<dbReference type="OrthoDB" id="965642at2"/>
<evidence type="ECO:0000313" key="3">
    <source>
        <dbReference type="Proteomes" id="UP000285794"/>
    </source>
</evidence>
<dbReference type="RefSeq" id="WP_125031432.1">
    <property type="nucleotide sequence ID" value="NZ_JAPXVP010000013.1"/>
</dbReference>
<name>A0A425XYV9_9BACT</name>
<reference evidence="2 3" key="1">
    <citation type="submission" date="2018-07" db="EMBL/GenBank/DDBJ databases">
        <title>Draft genome sequence of Ancylomarina sp. M1P.</title>
        <authorList>
            <person name="Yadav S."/>
            <person name="Villanueva L."/>
            <person name="Damste J.S.S."/>
        </authorList>
    </citation>
    <scope>NUCLEOTIDE SEQUENCE [LARGE SCALE GENOMIC DNA]</scope>
    <source>
        <strain evidence="2 3">M1P</strain>
    </source>
</reference>
<sequence length="218" mass="25468">MEYLKCNKCGHLNKLKTEYQVFCADCNQKLDNNYSDWIRKHSDKSFEDFKRIECISEEDINRVKLEKQKNAKRKGAKYWIGLIATVAIVTITTNLVNFSVTDFFKEATFDKAMMAAASQVNESCPIMIDSETRLDNAIALPNKVFQYNYSLINYFKEDLNLEEVKEQIEPGIINFVKTNPDMKIQRDFKSTIRYTYKDKAGIHLFTIEVSPEMYKEKS</sequence>
<keyword evidence="3" id="KW-1185">Reference proteome</keyword>
<organism evidence="2 3">
    <name type="scientific">Ancylomarina euxinus</name>
    <dbReference type="NCBI Taxonomy" id="2283627"/>
    <lineage>
        <taxon>Bacteria</taxon>
        <taxon>Pseudomonadati</taxon>
        <taxon>Bacteroidota</taxon>
        <taxon>Bacteroidia</taxon>
        <taxon>Marinilabiliales</taxon>
        <taxon>Marinifilaceae</taxon>
        <taxon>Ancylomarina</taxon>
    </lineage>
</organism>
<proteinExistence type="predicted"/>
<comment type="caution">
    <text evidence="2">The sequence shown here is derived from an EMBL/GenBank/DDBJ whole genome shotgun (WGS) entry which is preliminary data.</text>
</comment>
<dbReference type="EMBL" id="QQWG01000015">
    <property type="protein sequence ID" value="RRG20068.1"/>
    <property type="molecule type" value="Genomic_DNA"/>
</dbReference>
<dbReference type="Proteomes" id="UP000285794">
    <property type="component" value="Unassembled WGS sequence"/>
</dbReference>
<keyword evidence="1" id="KW-0812">Transmembrane</keyword>
<accession>A0A425XYV9</accession>
<keyword evidence="1" id="KW-1133">Transmembrane helix</keyword>
<gene>
    <name evidence="2" type="ORF">DWB61_13595</name>
</gene>